<dbReference type="Pfam" id="PF04738">
    <property type="entry name" value="Lant_dehydr_N"/>
    <property type="match status" value="2"/>
</dbReference>
<comment type="caution">
    <text evidence="3">The sequence shown here is derived from an EMBL/GenBank/DDBJ whole genome shotgun (WGS) entry which is preliminary data.</text>
</comment>
<feature type="domain" description="Lantibiotic dehydratase N-terminal" evidence="2">
    <location>
        <begin position="163"/>
        <end position="479"/>
    </location>
</feature>
<evidence type="ECO:0000313" key="4">
    <source>
        <dbReference type="Proteomes" id="UP001240171"/>
    </source>
</evidence>
<proteinExistence type="predicted"/>
<evidence type="ECO:0000259" key="2">
    <source>
        <dbReference type="Pfam" id="PF04738"/>
    </source>
</evidence>
<gene>
    <name evidence="3" type="ORF">Q5741_16040</name>
</gene>
<organism evidence="3 4">
    <name type="scientific">Paenibacillus lacisoli</name>
    <dbReference type="NCBI Taxonomy" id="3064525"/>
    <lineage>
        <taxon>Bacteria</taxon>
        <taxon>Bacillati</taxon>
        <taxon>Bacillota</taxon>
        <taxon>Bacilli</taxon>
        <taxon>Bacillales</taxon>
        <taxon>Paenibacillaceae</taxon>
        <taxon>Paenibacillus</taxon>
    </lineage>
</organism>
<sequence>MTVKLNQVSELVLGRVSVNSANQLNAYIFDQSRMYLAELKDLEAKLEDLREAAVNALYQVIPQMDKKISGKLLSLKRKIHNHKKVDFAAVKPMLKAIDMDVKEKSQLEDWIEAEQSYQGMKDDFLNLYREEEMKNEKALYDFFQTDNEFVRGLPIVNSRFSEYLNTRQREHFRIGSNLVKTAYSYLIRGTVKTSPLSTFTQLTLTNFQGGAIHEGDQERSTLKWSKALVTHLFESLANDREYAELFVFRATDSIVSQDGVKTYFRGTYSTEDNIFSKSEDILKHSQYLAILNTLENRAVTYSELLRCIDHSYPEVIADFLIKQRLIRPVLPFPHSAVTPFSLLSEHIKSHIGFREAAHSEICILLEHIELLKGRLCKETLKTERDTLLAEMKTCLRSIYESVHIPFPDWLEHNPVVYEDVRCNVGIPPLGSAVQEDLLKLEGYLKPYVYQHSLYSRLTDLFKQKYGEGNPVNILAFLSEVMESEAQYSQLLKNSRQEDIMNVTNKRNGGYNKDNISITTYYQIVSESHEEIMKGNYLLVLNKITDGSGAIFARFNQLFSEDSYKNKLKEWSSSVNETSLGYEFTVGGDWTTLQESFRILDHQLKWIGELPDQDPDHILCVSDLRGTLRDGRLILLNPEGERIKPVYLGSVPEHLAVDLSKLFITIIKPWFLRIPFGSHPLNNMNTLEGITRIPRVQEGRIVFEREKWIVPIEELQAIELEYQKSERFIELNKWRHSNDIPEEVYITLQSDQFMESSKPFWFHFRSIMSVDQLFKSLSNKYKQIIFTEALPSLQQQWFSPDRETYATEFMSLTYLSQ</sequence>
<feature type="domain" description="Lantibiotic dehydratase N-terminal" evidence="2">
    <location>
        <begin position="516"/>
        <end position="746"/>
    </location>
</feature>
<evidence type="ECO:0000313" key="3">
    <source>
        <dbReference type="EMBL" id="MDO7907924.1"/>
    </source>
</evidence>
<keyword evidence="1" id="KW-0175">Coiled coil</keyword>
<name>A0ABT9CF78_9BACL</name>
<feature type="coiled-coil region" evidence="1">
    <location>
        <begin position="32"/>
        <end position="59"/>
    </location>
</feature>
<dbReference type="EMBL" id="JAUQTB010000010">
    <property type="protein sequence ID" value="MDO7907924.1"/>
    <property type="molecule type" value="Genomic_DNA"/>
</dbReference>
<accession>A0ABT9CF78</accession>
<dbReference type="RefSeq" id="WP_305025139.1">
    <property type="nucleotide sequence ID" value="NZ_JAUQTB010000010.1"/>
</dbReference>
<reference evidence="3 4" key="1">
    <citation type="submission" date="2023-07" db="EMBL/GenBank/DDBJ databases">
        <title>Paenibacillus sp. JX-17 nov. isolated from soil.</title>
        <authorList>
            <person name="Wan Y."/>
            <person name="Liu B."/>
        </authorList>
    </citation>
    <scope>NUCLEOTIDE SEQUENCE [LARGE SCALE GENOMIC DNA]</scope>
    <source>
        <strain evidence="3 4">JX-17</strain>
    </source>
</reference>
<dbReference type="InterPro" id="IPR006827">
    <property type="entry name" value="Lant_deHydtase_N"/>
</dbReference>
<evidence type="ECO:0000256" key="1">
    <source>
        <dbReference type="SAM" id="Coils"/>
    </source>
</evidence>
<protein>
    <submittedName>
        <fullName evidence="3">Lantibiotic dehydratase</fullName>
    </submittedName>
</protein>
<keyword evidence="4" id="KW-1185">Reference proteome</keyword>
<dbReference type="Proteomes" id="UP001240171">
    <property type="component" value="Unassembled WGS sequence"/>
</dbReference>